<organism evidence="2 3">
    <name type="scientific">Hapsidospora chrysogenum (strain ATCC 11550 / CBS 779.69 / DSM 880 / IAM 14645 / JCM 23072 / IMI 49137)</name>
    <name type="common">Acremonium chrysogenum</name>
    <dbReference type="NCBI Taxonomy" id="857340"/>
    <lineage>
        <taxon>Eukaryota</taxon>
        <taxon>Fungi</taxon>
        <taxon>Dikarya</taxon>
        <taxon>Ascomycota</taxon>
        <taxon>Pezizomycotina</taxon>
        <taxon>Sordariomycetes</taxon>
        <taxon>Hypocreomycetidae</taxon>
        <taxon>Hypocreales</taxon>
        <taxon>Bionectriaceae</taxon>
        <taxon>Hapsidospora</taxon>
    </lineage>
</organism>
<name>A0A086T4S7_HAPC1</name>
<comment type="caution">
    <text evidence="2">The sequence shown here is derived from an EMBL/GenBank/DDBJ whole genome shotgun (WGS) entry which is preliminary data.</text>
</comment>
<feature type="compositionally biased region" description="Polar residues" evidence="1">
    <location>
        <begin position="78"/>
        <end position="89"/>
    </location>
</feature>
<evidence type="ECO:0000313" key="3">
    <source>
        <dbReference type="Proteomes" id="UP000029964"/>
    </source>
</evidence>
<gene>
    <name evidence="2" type="ORF">ACRE_048680</name>
</gene>
<dbReference type="AlphaFoldDB" id="A0A086T4S7"/>
<proteinExistence type="predicted"/>
<accession>A0A086T4S7</accession>
<evidence type="ECO:0000313" key="2">
    <source>
        <dbReference type="EMBL" id="KFH44359.1"/>
    </source>
</evidence>
<sequence length="100" mass="11044">MASATAQPLWQWRSMDQLTRGFRKVEPQPLYADSVVPGNTRRHAWTLDSRVTSTSDLSPCSIRHGLRWFTGAVGATLDSPTAPQSSAPRESSRTADIVNF</sequence>
<feature type="region of interest" description="Disordered" evidence="1">
    <location>
        <begin position="78"/>
        <end position="100"/>
    </location>
</feature>
<dbReference type="EMBL" id="JPKY01000050">
    <property type="protein sequence ID" value="KFH44359.1"/>
    <property type="molecule type" value="Genomic_DNA"/>
</dbReference>
<dbReference type="Proteomes" id="UP000029964">
    <property type="component" value="Unassembled WGS sequence"/>
</dbReference>
<dbReference type="HOGENOM" id="CLU_2305185_0_0_1"/>
<keyword evidence="3" id="KW-1185">Reference proteome</keyword>
<reference evidence="3" key="1">
    <citation type="journal article" date="2014" name="Genome Announc.">
        <title>Genome sequence and annotation of Acremonium chrysogenum, producer of the beta-lactam antibiotic cephalosporin C.</title>
        <authorList>
            <person name="Terfehr D."/>
            <person name="Dahlmann T.A."/>
            <person name="Specht T."/>
            <person name="Zadra I."/>
            <person name="Kuernsteiner H."/>
            <person name="Kueck U."/>
        </authorList>
    </citation>
    <scope>NUCLEOTIDE SEQUENCE [LARGE SCALE GENOMIC DNA]</scope>
    <source>
        <strain evidence="3">ATCC 11550 / CBS 779.69 / DSM 880 / IAM 14645 / JCM 23072 / IMI 49137</strain>
    </source>
</reference>
<evidence type="ECO:0000256" key="1">
    <source>
        <dbReference type="SAM" id="MobiDB-lite"/>
    </source>
</evidence>
<protein>
    <submittedName>
        <fullName evidence="2">Uncharacterized protein</fullName>
    </submittedName>
</protein>